<dbReference type="InterPro" id="IPR023213">
    <property type="entry name" value="CAT-like_dom_sf"/>
</dbReference>
<feature type="domain" description="Lipoyl-binding" evidence="8">
    <location>
        <begin position="141"/>
        <end position="216"/>
    </location>
</feature>
<reference evidence="10 11" key="1">
    <citation type="submission" date="2020-07" db="EMBL/GenBank/DDBJ databases">
        <title>Sequencing the genomes of 1000 actinobacteria strains.</title>
        <authorList>
            <person name="Klenk H.-P."/>
        </authorList>
    </citation>
    <scope>NUCLEOTIDE SEQUENCE [LARGE SCALE GENOMIC DNA]</scope>
    <source>
        <strain evidence="10 11">DSM 7487</strain>
    </source>
</reference>
<feature type="region of interest" description="Disordered" evidence="7">
    <location>
        <begin position="209"/>
        <end position="308"/>
    </location>
</feature>
<dbReference type="PANTHER" id="PTHR43178">
    <property type="entry name" value="DIHYDROLIPOAMIDE ACETYLTRANSFERASE COMPONENT OF PYRUVATE DEHYDROGENASE COMPLEX"/>
    <property type="match status" value="1"/>
</dbReference>
<feature type="compositionally biased region" description="Pro residues" evidence="7">
    <location>
        <begin position="285"/>
        <end position="299"/>
    </location>
</feature>
<evidence type="ECO:0000259" key="8">
    <source>
        <dbReference type="PROSITE" id="PS50968"/>
    </source>
</evidence>
<evidence type="ECO:0000259" key="9">
    <source>
        <dbReference type="PROSITE" id="PS51826"/>
    </source>
</evidence>
<dbReference type="InterPro" id="IPR014276">
    <property type="entry name" value="2-oxoglutarate_DH_E2"/>
</dbReference>
<dbReference type="PROSITE" id="PS50968">
    <property type="entry name" value="BIOTINYL_LIPOYL"/>
    <property type="match status" value="2"/>
</dbReference>
<dbReference type="Pfam" id="PF00198">
    <property type="entry name" value="2-oxoacid_dh"/>
    <property type="match status" value="1"/>
</dbReference>
<dbReference type="Gene3D" id="4.10.320.10">
    <property type="entry name" value="E3-binding domain"/>
    <property type="match status" value="1"/>
</dbReference>
<dbReference type="SUPFAM" id="SSF47005">
    <property type="entry name" value="Peripheral subunit-binding domain of 2-oxo acid dehydrogenase complex"/>
    <property type="match status" value="1"/>
</dbReference>
<name>A0A7Y9AT75_9ACTN</name>
<dbReference type="GO" id="GO:0005737">
    <property type="term" value="C:cytoplasm"/>
    <property type="evidence" value="ECO:0007669"/>
    <property type="project" value="TreeGrafter"/>
</dbReference>
<feature type="region of interest" description="Disordered" evidence="7">
    <location>
        <begin position="83"/>
        <end position="155"/>
    </location>
</feature>
<feature type="region of interest" description="Disordered" evidence="7">
    <location>
        <begin position="1"/>
        <end position="21"/>
    </location>
</feature>
<proteinExistence type="inferred from homology"/>
<feature type="compositionally biased region" description="Low complexity" evidence="7">
    <location>
        <begin position="260"/>
        <end position="284"/>
    </location>
</feature>
<dbReference type="InterPro" id="IPR004167">
    <property type="entry name" value="PSBD"/>
</dbReference>
<sequence length="620" mass="63466">MRRTEQMSNSVQMPALGESVTEGTVTRWLKQVGDTVAVDEPLLEVSTDKVDTEIPSPVAGVLLEILVPEDETAEVGAELARVGDASEQGGAAEAPAPQQESAPTPPSTQDAQAAPESAQEPDPEQPPAAAAAPSTGGSGSGQAVQMPALGESVTEGTVTRWLKAVGDTVEVDEPLLEVSTDKVDTEIPSPVAGTLLEILVGEDETAEVGADLARIGDASQASSPAPSSPAPQQEPAAQESAPQEESLADEVAEREEARSQAEAATQPSAAPAAEPASAPAQSAPPAQPAAPAQPAPAAPAQPEATGGSTYVTPLVRKLAKDLGVDLSSVTGTGVGGRVRKQDVQEAADKAKAAAAAAAAPAPAPAAPSAPAPAAAPAVEVSPKRGTTEKMSRLRKVIAQRMKESLQNSAQLTTVIEVDVTRIARLRARAKDSFAATEGAKLTFLPFFVKATVEALKQHPSLNASIDGENIVYHGSENISMAVDTPKGLITPVIKDAGDLNLGGLARKIADLAARTRASKITPDDLSGGTFTITNTGSIGALFDTPILNAPQVAILGTGAIVKRPVVLTDAEGQETIAIRSMMYLALSYDHQIVDGADAARFLQTVKKRIEAGAFEGDLGL</sequence>
<dbReference type="AlphaFoldDB" id="A0A7Y9AT75"/>
<comment type="cofactor">
    <cofactor evidence="1 6">
        <name>(R)-lipoate</name>
        <dbReference type="ChEBI" id="CHEBI:83088"/>
    </cofactor>
</comment>
<comment type="similarity">
    <text evidence="2 6">Belongs to the 2-oxoacid dehydrogenase family.</text>
</comment>
<dbReference type="InterPro" id="IPR000089">
    <property type="entry name" value="Biotin_lipoyl"/>
</dbReference>
<evidence type="ECO:0000256" key="3">
    <source>
        <dbReference type="ARBA" id="ARBA00022679"/>
    </source>
</evidence>
<accession>A0A7Y9AT75</accession>
<evidence type="ECO:0000313" key="11">
    <source>
        <dbReference type="Proteomes" id="UP000521922"/>
    </source>
</evidence>
<dbReference type="InterPro" id="IPR011053">
    <property type="entry name" value="Single_hybrid_motif"/>
</dbReference>
<dbReference type="SUPFAM" id="SSF52777">
    <property type="entry name" value="CoA-dependent acyltransferases"/>
    <property type="match status" value="1"/>
</dbReference>
<evidence type="ECO:0000256" key="5">
    <source>
        <dbReference type="ARBA" id="ARBA00023315"/>
    </source>
</evidence>
<evidence type="ECO:0000313" key="10">
    <source>
        <dbReference type="EMBL" id="NYD21111.1"/>
    </source>
</evidence>
<dbReference type="Pfam" id="PF02817">
    <property type="entry name" value="E3_binding"/>
    <property type="match status" value="1"/>
</dbReference>
<feature type="domain" description="Lipoyl-binding" evidence="8">
    <location>
        <begin position="8"/>
        <end position="83"/>
    </location>
</feature>
<dbReference type="CDD" id="cd06849">
    <property type="entry name" value="lipoyl_domain"/>
    <property type="match status" value="2"/>
</dbReference>
<dbReference type="NCBIfam" id="TIGR02927">
    <property type="entry name" value="SucB_Actino"/>
    <property type="match status" value="1"/>
</dbReference>
<dbReference type="Gene3D" id="2.40.50.100">
    <property type="match status" value="2"/>
</dbReference>
<dbReference type="SUPFAM" id="SSF51230">
    <property type="entry name" value="Single hybrid motif"/>
    <property type="match status" value="2"/>
</dbReference>
<evidence type="ECO:0000256" key="7">
    <source>
        <dbReference type="SAM" id="MobiDB-lite"/>
    </source>
</evidence>
<dbReference type="InterPro" id="IPR001078">
    <property type="entry name" value="2-oxoacid_DH_actylTfrase"/>
</dbReference>
<dbReference type="PROSITE" id="PS00189">
    <property type="entry name" value="LIPOYL"/>
    <property type="match status" value="2"/>
</dbReference>
<dbReference type="Gene3D" id="3.30.559.10">
    <property type="entry name" value="Chloramphenicol acetyltransferase-like domain"/>
    <property type="match status" value="1"/>
</dbReference>
<keyword evidence="11" id="KW-1185">Reference proteome</keyword>
<protein>
    <recommendedName>
        <fullName evidence="6">Dihydrolipoamide acetyltransferase component of pyruvate dehydrogenase complex</fullName>
        <ecNumber evidence="6">2.3.1.-</ecNumber>
    </recommendedName>
</protein>
<dbReference type="Proteomes" id="UP000521922">
    <property type="component" value="Unassembled WGS sequence"/>
</dbReference>
<feature type="compositionally biased region" description="Low complexity" evidence="7">
    <location>
        <begin position="85"/>
        <end position="120"/>
    </location>
</feature>
<dbReference type="Pfam" id="PF00364">
    <property type="entry name" value="Biotin_lipoyl"/>
    <property type="match status" value="2"/>
</dbReference>
<organism evidence="10 11">
    <name type="scientific">Kineococcus aurantiacus</name>
    <dbReference type="NCBI Taxonomy" id="37633"/>
    <lineage>
        <taxon>Bacteria</taxon>
        <taxon>Bacillati</taxon>
        <taxon>Actinomycetota</taxon>
        <taxon>Actinomycetes</taxon>
        <taxon>Kineosporiales</taxon>
        <taxon>Kineosporiaceae</taxon>
        <taxon>Kineococcus</taxon>
    </lineage>
</organism>
<gene>
    <name evidence="10" type="ORF">BJ968_000651</name>
</gene>
<feature type="compositionally biased region" description="Low complexity" evidence="7">
    <location>
        <begin position="218"/>
        <end position="245"/>
    </location>
</feature>
<evidence type="ECO:0000256" key="1">
    <source>
        <dbReference type="ARBA" id="ARBA00001938"/>
    </source>
</evidence>
<dbReference type="GO" id="GO:0031405">
    <property type="term" value="F:lipoic acid binding"/>
    <property type="evidence" value="ECO:0007669"/>
    <property type="project" value="TreeGrafter"/>
</dbReference>
<evidence type="ECO:0000256" key="6">
    <source>
        <dbReference type="RuleBase" id="RU003423"/>
    </source>
</evidence>
<evidence type="ECO:0000256" key="2">
    <source>
        <dbReference type="ARBA" id="ARBA00007317"/>
    </source>
</evidence>
<keyword evidence="3 6" id="KW-0808">Transferase</keyword>
<keyword evidence="5 6" id="KW-0012">Acyltransferase</keyword>
<dbReference type="GO" id="GO:0016407">
    <property type="term" value="F:acetyltransferase activity"/>
    <property type="evidence" value="ECO:0007669"/>
    <property type="project" value="TreeGrafter"/>
</dbReference>
<comment type="caution">
    <text evidence="10">The sequence shown here is derived from an EMBL/GenBank/DDBJ whole genome shotgun (WGS) entry which is preliminary data.</text>
</comment>
<dbReference type="PROSITE" id="PS51826">
    <property type="entry name" value="PSBD"/>
    <property type="match status" value="1"/>
</dbReference>
<evidence type="ECO:0000256" key="4">
    <source>
        <dbReference type="ARBA" id="ARBA00022823"/>
    </source>
</evidence>
<feature type="region of interest" description="Disordered" evidence="7">
    <location>
        <begin position="362"/>
        <end position="389"/>
    </location>
</feature>
<dbReference type="EC" id="2.3.1.-" evidence="6"/>
<dbReference type="PANTHER" id="PTHR43178:SF5">
    <property type="entry name" value="LIPOAMIDE ACYLTRANSFERASE COMPONENT OF BRANCHED-CHAIN ALPHA-KETO ACID DEHYDROGENASE COMPLEX, MITOCHONDRIAL"/>
    <property type="match status" value="1"/>
</dbReference>
<dbReference type="InterPro" id="IPR050743">
    <property type="entry name" value="2-oxoacid_DH_E2_comp"/>
</dbReference>
<dbReference type="InterPro" id="IPR036625">
    <property type="entry name" value="E3-bd_dom_sf"/>
</dbReference>
<feature type="compositionally biased region" description="Polar residues" evidence="7">
    <location>
        <begin position="1"/>
        <end position="12"/>
    </location>
</feature>
<dbReference type="InterPro" id="IPR003016">
    <property type="entry name" value="2-oxoA_DH_lipoyl-BS"/>
</dbReference>
<keyword evidence="4 6" id="KW-0450">Lipoyl</keyword>
<dbReference type="FunFam" id="3.30.559.10:FF:000007">
    <property type="entry name" value="Dihydrolipoamide acetyltransferase component of pyruvate dehydrogenase complex"/>
    <property type="match status" value="1"/>
</dbReference>
<feature type="domain" description="Peripheral subunit-binding (PSBD)" evidence="9">
    <location>
        <begin position="310"/>
        <end position="347"/>
    </location>
</feature>
<dbReference type="EMBL" id="JACCBB010000001">
    <property type="protein sequence ID" value="NYD21111.1"/>
    <property type="molecule type" value="Genomic_DNA"/>
</dbReference>